<keyword evidence="2" id="KW-0812">Transmembrane</keyword>
<evidence type="ECO:0000313" key="4">
    <source>
        <dbReference type="Proteomes" id="UP000267251"/>
    </source>
</evidence>
<feature type="compositionally biased region" description="Pro residues" evidence="1">
    <location>
        <begin position="42"/>
        <end position="60"/>
    </location>
</feature>
<feature type="transmembrane region" description="Helical" evidence="2">
    <location>
        <begin position="201"/>
        <end position="224"/>
    </location>
</feature>
<feature type="compositionally biased region" description="Low complexity" evidence="1">
    <location>
        <begin position="61"/>
        <end position="74"/>
    </location>
</feature>
<feature type="compositionally biased region" description="Low complexity" evidence="1">
    <location>
        <begin position="32"/>
        <end position="41"/>
    </location>
</feature>
<dbReference type="OrthoDB" id="10513602at2759"/>
<keyword evidence="4" id="KW-1185">Reference proteome</keyword>
<feature type="compositionally biased region" description="Polar residues" evidence="1">
    <location>
        <begin position="94"/>
        <end position="103"/>
    </location>
</feature>
<keyword evidence="2" id="KW-1133">Transmembrane helix</keyword>
<dbReference type="AlphaFoldDB" id="A0A4P9Y2L8"/>
<protein>
    <submittedName>
        <fullName evidence="3">Uncharacterized protein</fullName>
    </submittedName>
</protein>
<reference evidence="4" key="1">
    <citation type="journal article" date="2018" name="Nat. Microbiol.">
        <title>Leveraging single-cell genomics to expand the fungal tree of life.</title>
        <authorList>
            <person name="Ahrendt S.R."/>
            <person name="Quandt C.A."/>
            <person name="Ciobanu D."/>
            <person name="Clum A."/>
            <person name="Salamov A."/>
            <person name="Andreopoulos B."/>
            <person name="Cheng J.F."/>
            <person name="Woyke T."/>
            <person name="Pelin A."/>
            <person name="Henrissat B."/>
            <person name="Reynolds N.K."/>
            <person name="Benny G.L."/>
            <person name="Smith M.E."/>
            <person name="James T.Y."/>
            <person name="Grigoriev I.V."/>
        </authorList>
    </citation>
    <scope>NUCLEOTIDE SEQUENCE [LARGE SCALE GENOMIC DNA]</scope>
</reference>
<gene>
    <name evidence="3" type="ORF">BJ684DRAFT_20416</name>
</gene>
<feature type="region of interest" description="Disordered" evidence="1">
    <location>
        <begin position="19"/>
        <end position="194"/>
    </location>
</feature>
<sequence>MTFSDRFCNSKHMKRLQSIFCKNREDGGGGAESSPASEADSSPPPAPAPAPAPVSAPAPSPASAFAPSRQAAPADEADEEFTPPSPPPSTSSSRRQTSFSADQSSSGEEDIGGGGRNTNSGGSGMNDVDDDTGSEGAHQSPSSSPTGVIGAGTSFPGGESTPTTRSAVSGVPLPSSSSTSPFPARTSGLSDSANQTGSTGLLAGIAACATIAVVLLLGLVFLVVRRRRRQSQAPSEDSDILEKGGGGVHGRREYKSLATGDDAQEDHSSAPPALYDRPSPAPSMSTPPTSGSDLLSQMTVPVSPTAARTSLEHAPEIRASPPPVTVTGPSEGPVDEDIFGASIFHRGAGDASRSGEILGPHGSIAPNKPFADQGTQPVGTFESSVGVLGDVEDFPEVPSIDPADPRLDHQR</sequence>
<dbReference type="EMBL" id="KZ988116">
    <property type="protein sequence ID" value="RKP13075.1"/>
    <property type="molecule type" value="Genomic_DNA"/>
</dbReference>
<feature type="region of interest" description="Disordered" evidence="1">
    <location>
        <begin position="228"/>
        <end position="411"/>
    </location>
</feature>
<accession>A0A4P9Y2L8</accession>
<evidence type="ECO:0000256" key="2">
    <source>
        <dbReference type="SAM" id="Phobius"/>
    </source>
</evidence>
<feature type="compositionally biased region" description="Polar residues" evidence="1">
    <location>
        <begin position="373"/>
        <end position="383"/>
    </location>
</feature>
<feature type="compositionally biased region" description="Polar residues" evidence="1">
    <location>
        <begin position="293"/>
        <end position="308"/>
    </location>
</feature>
<organism evidence="3 4">
    <name type="scientific">Piptocephalis cylindrospora</name>
    <dbReference type="NCBI Taxonomy" id="1907219"/>
    <lineage>
        <taxon>Eukaryota</taxon>
        <taxon>Fungi</taxon>
        <taxon>Fungi incertae sedis</taxon>
        <taxon>Zoopagomycota</taxon>
        <taxon>Zoopagomycotina</taxon>
        <taxon>Zoopagomycetes</taxon>
        <taxon>Zoopagales</taxon>
        <taxon>Piptocephalidaceae</taxon>
        <taxon>Piptocephalis</taxon>
    </lineage>
</organism>
<feature type="compositionally biased region" description="Low complexity" evidence="1">
    <location>
        <begin position="282"/>
        <end position="292"/>
    </location>
</feature>
<keyword evidence="2" id="KW-0472">Membrane</keyword>
<evidence type="ECO:0000256" key="1">
    <source>
        <dbReference type="SAM" id="MobiDB-lite"/>
    </source>
</evidence>
<feature type="compositionally biased region" description="Polar residues" evidence="1">
    <location>
        <begin position="137"/>
        <end position="146"/>
    </location>
</feature>
<evidence type="ECO:0000313" key="3">
    <source>
        <dbReference type="EMBL" id="RKP13075.1"/>
    </source>
</evidence>
<proteinExistence type="predicted"/>
<dbReference type="Proteomes" id="UP000267251">
    <property type="component" value="Unassembled WGS sequence"/>
</dbReference>
<name>A0A4P9Y2L8_9FUNG</name>
<feature type="compositionally biased region" description="Gly residues" evidence="1">
    <location>
        <begin position="112"/>
        <end position="124"/>
    </location>
</feature>
<feature type="compositionally biased region" description="Low complexity" evidence="1">
    <location>
        <begin position="166"/>
        <end position="187"/>
    </location>
</feature>